<evidence type="ECO:0000313" key="3">
    <source>
        <dbReference type="Proteomes" id="UP000507245"/>
    </source>
</evidence>
<gene>
    <name evidence="2" type="ORF">ORAREDHAP_LOCUS34632</name>
</gene>
<accession>A0A6J5XIC5</accession>
<dbReference type="Proteomes" id="UP000507245">
    <property type="component" value="Unassembled WGS sequence"/>
</dbReference>
<protein>
    <submittedName>
        <fullName evidence="2">Uncharacterized protein</fullName>
    </submittedName>
</protein>
<keyword evidence="1" id="KW-1133">Transmembrane helix</keyword>
<sequence length="122" mass="13936">MKNFLLDYWTGKLSKSITHLFDQVDMSGSYSWGYCIRLTIWKGILPMWEVPILGQPVGISESSSEITMDFAHIVYQGLSYFKGSASLFLGMILGLYLFRLPVRTISFNNTESIWLLPARTDL</sequence>
<dbReference type="AlphaFoldDB" id="A0A6J5XIC5"/>
<dbReference type="EMBL" id="CAEKKB010000006">
    <property type="protein sequence ID" value="CAB4312267.1"/>
    <property type="molecule type" value="Genomic_DNA"/>
</dbReference>
<keyword evidence="1" id="KW-0472">Membrane</keyword>
<feature type="transmembrane region" description="Helical" evidence="1">
    <location>
        <begin position="78"/>
        <end position="98"/>
    </location>
</feature>
<reference evidence="3" key="1">
    <citation type="journal article" date="2020" name="Genome Biol.">
        <title>Gamete binning: chromosome-level and haplotype-resolved genome assembly enabled by high-throughput single-cell sequencing of gamete genomes.</title>
        <authorList>
            <person name="Campoy J.A."/>
            <person name="Sun H."/>
            <person name="Goel M."/>
            <person name="Jiao W.-B."/>
            <person name="Folz-Donahue K."/>
            <person name="Wang N."/>
            <person name="Rubio M."/>
            <person name="Liu C."/>
            <person name="Kukat C."/>
            <person name="Ruiz D."/>
            <person name="Huettel B."/>
            <person name="Schneeberger K."/>
        </authorList>
    </citation>
    <scope>NUCLEOTIDE SEQUENCE [LARGE SCALE GENOMIC DNA]</scope>
    <source>
        <strain evidence="3">cv. Rojo Pasion</strain>
    </source>
</reference>
<name>A0A6J5XIC5_PRUAR</name>
<keyword evidence="3" id="KW-1185">Reference proteome</keyword>
<evidence type="ECO:0000313" key="2">
    <source>
        <dbReference type="EMBL" id="CAB4312267.1"/>
    </source>
</evidence>
<organism evidence="2 3">
    <name type="scientific">Prunus armeniaca</name>
    <name type="common">Apricot</name>
    <name type="synonym">Armeniaca vulgaris</name>
    <dbReference type="NCBI Taxonomy" id="36596"/>
    <lineage>
        <taxon>Eukaryota</taxon>
        <taxon>Viridiplantae</taxon>
        <taxon>Streptophyta</taxon>
        <taxon>Embryophyta</taxon>
        <taxon>Tracheophyta</taxon>
        <taxon>Spermatophyta</taxon>
        <taxon>Magnoliopsida</taxon>
        <taxon>eudicotyledons</taxon>
        <taxon>Gunneridae</taxon>
        <taxon>Pentapetalae</taxon>
        <taxon>rosids</taxon>
        <taxon>fabids</taxon>
        <taxon>Rosales</taxon>
        <taxon>Rosaceae</taxon>
        <taxon>Amygdaloideae</taxon>
        <taxon>Amygdaleae</taxon>
        <taxon>Prunus</taxon>
    </lineage>
</organism>
<keyword evidence="1" id="KW-0812">Transmembrane</keyword>
<evidence type="ECO:0000256" key="1">
    <source>
        <dbReference type="SAM" id="Phobius"/>
    </source>
</evidence>
<proteinExistence type="predicted"/>